<evidence type="ECO:0000313" key="2">
    <source>
        <dbReference type="EMBL" id="SDF77551.1"/>
    </source>
</evidence>
<dbReference type="GO" id="GO:0051213">
    <property type="term" value="F:dioxygenase activity"/>
    <property type="evidence" value="ECO:0007669"/>
    <property type="project" value="UniProtKB-KW"/>
</dbReference>
<dbReference type="EMBL" id="FNBO01000008">
    <property type="protein sequence ID" value="SDF77551.1"/>
    <property type="molecule type" value="Genomic_DNA"/>
</dbReference>
<gene>
    <name evidence="2" type="ORF">SAMN04488067_108112</name>
</gene>
<feature type="domain" description="Glyoxalase/fosfomycin resistance/dioxygenase" evidence="1">
    <location>
        <begin position="7"/>
        <end position="50"/>
    </location>
</feature>
<dbReference type="Gene3D" id="3.10.180.10">
    <property type="entry name" value="2,3-Dihydroxybiphenyl 1,2-Dioxygenase, domain 1"/>
    <property type="match status" value="1"/>
</dbReference>
<evidence type="ECO:0000313" key="3">
    <source>
        <dbReference type="Proteomes" id="UP000324020"/>
    </source>
</evidence>
<proteinExistence type="predicted"/>
<dbReference type="SUPFAM" id="SSF54593">
    <property type="entry name" value="Glyoxalase/Bleomycin resistance protein/Dihydroxybiphenyl dioxygenase"/>
    <property type="match status" value="1"/>
</dbReference>
<dbReference type="Pfam" id="PF00903">
    <property type="entry name" value="Glyoxalase"/>
    <property type="match status" value="1"/>
</dbReference>
<dbReference type="InterPro" id="IPR004360">
    <property type="entry name" value="Glyas_Fos-R_dOase_dom"/>
</dbReference>
<keyword evidence="3" id="KW-1185">Reference proteome</keyword>
<keyword evidence="2" id="KW-0560">Oxidoreductase</keyword>
<evidence type="ECO:0000259" key="1">
    <source>
        <dbReference type="Pfam" id="PF00903"/>
    </source>
</evidence>
<reference evidence="2 3" key="1">
    <citation type="submission" date="2016-10" db="EMBL/GenBank/DDBJ databases">
        <authorList>
            <person name="Varghese N."/>
            <person name="Submissions S."/>
        </authorList>
    </citation>
    <scope>NUCLEOTIDE SEQUENCE [LARGE SCALE GENOMIC DNA]</scope>
    <source>
        <strain evidence="2 3">CGMCC 1.3527</strain>
    </source>
</reference>
<accession>A0A1G7NU97</accession>
<dbReference type="InterPro" id="IPR029068">
    <property type="entry name" value="Glyas_Bleomycin-R_OHBP_Dase"/>
</dbReference>
<organism evidence="2 3">
    <name type="scientific">Halorubrum xinjiangense</name>
    <dbReference type="NCBI Taxonomy" id="261291"/>
    <lineage>
        <taxon>Archaea</taxon>
        <taxon>Methanobacteriati</taxon>
        <taxon>Methanobacteriota</taxon>
        <taxon>Stenosarchaea group</taxon>
        <taxon>Halobacteria</taxon>
        <taxon>Halobacteriales</taxon>
        <taxon>Haloferacaceae</taxon>
        <taxon>Halorubrum</taxon>
    </lineage>
</organism>
<dbReference type="AlphaFoldDB" id="A0A1G7NU97"/>
<sequence length="57" mass="6187">MLSATPGLHHVTGIVGDPAAGAEFYGGTLGLRLLRRTVKDRPQLRRMELMRGSTEVP</sequence>
<dbReference type="Proteomes" id="UP000324020">
    <property type="component" value="Unassembled WGS sequence"/>
</dbReference>
<protein>
    <submittedName>
        <fullName evidence="2">Glyoxalase/Bleomycin resistance protein/Dioxygenase superfamily protein</fullName>
    </submittedName>
</protein>
<name>A0A1G7NU97_9EURY</name>
<keyword evidence="2" id="KW-0223">Dioxygenase</keyword>